<dbReference type="AlphaFoldDB" id="A0A841GRH8"/>
<dbReference type="Proteomes" id="UP000582837">
    <property type="component" value="Unassembled WGS sequence"/>
</dbReference>
<evidence type="ECO:0000313" key="3">
    <source>
        <dbReference type="Proteomes" id="UP000582837"/>
    </source>
</evidence>
<accession>A0A841GRH8</accession>
<name>A0A841GRH8_9BACT</name>
<feature type="transmembrane region" description="Helical" evidence="1">
    <location>
        <begin position="12"/>
        <end position="33"/>
    </location>
</feature>
<dbReference type="RefSeq" id="WP_170031320.1">
    <property type="nucleotide sequence ID" value="NZ_JABDTL010000001.1"/>
</dbReference>
<evidence type="ECO:0000256" key="1">
    <source>
        <dbReference type="SAM" id="Phobius"/>
    </source>
</evidence>
<evidence type="ECO:0000313" key="2">
    <source>
        <dbReference type="EMBL" id="MBB6068869.1"/>
    </source>
</evidence>
<feature type="transmembrane region" description="Helical" evidence="1">
    <location>
        <begin position="133"/>
        <end position="159"/>
    </location>
</feature>
<gene>
    <name evidence="2" type="ORF">HNQ61_000480</name>
</gene>
<comment type="caution">
    <text evidence="2">The sequence shown here is derived from an EMBL/GenBank/DDBJ whole genome shotgun (WGS) entry which is preliminary data.</text>
</comment>
<keyword evidence="1" id="KW-1133">Transmembrane helix</keyword>
<protein>
    <submittedName>
        <fullName evidence="2">Uncharacterized protein</fullName>
    </submittedName>
</protein>
<keyword evidence="1" id="KW-0812">Transmembrane</keyword>
<keyword evidence="3" id="KW-1185">Reference proteome</keyword>
<reference evidence="2 3" key="1">
    <citation type="submission" date="2020-08" db="EMBL/GenBank/DDBJ databases">
        <title>Genomic Encyclopedia of Type Strains, Phase IV (KMG-IV): sequencing the most valuable type-strain genomes for metagenomic binning, comparative biology and taxonomic classification.</title>
        <authorList>
            <person name="Goeker M."/>
        </authorList>
    </citation>
    <scope>NUCLEOTIDE SEQUENCE [LARGE SCALE GENOMIC DNA]</scope>
    <source>
        <strain evidence="2 3">DSM 29007</strain>
    </source>
</reference>
<keyword evidence="1" id="KW-0472">Membrane</keyword>
<organism evidence="2 3">
    <name type="scientific">Longimicrobium terrae</name>
    <dbReference type="NCBI Taxonomy" id="1639882"/>
    <lineage>
        <taxon>Bacteria</taxon>
        <taxon>Pseudomonadati</taxon>
        <taxon>Gemmatimonadota</taxon>
        <taxon>Longimicrobiia</taxon>
        <taxon>Longimicrobiales</taxon>
        <taxon>Longimicrobiaceae</taxon>
        <taxon>Longimicrobium</taxon>
    </lineage>
</organism>
<dbReference type="EMBL" id="JACHIA010000001">
    <property type="protein sequence ID" value="MBB6068869.1"/>
    <property type="molecule type" value="Genomic_DNA"/>
</dbReference>
<sequence>MAIRDWSARRIRGLWIVGVLAELLVIYLVFVAARIEQKRAVRAWADSRPDVSGPTAELRRQEFYRLLQDSFGISVHVAGDTLTTFSKDSFSVAAVTHGDTLRRLDLSPAAERTVNAVTAPIGQALVDMAPEMFLILALYLAVALLPIPLALTITTLVWWRARRRMAYAGIETADEDHLHG</sequence>
<proteinExistence type="predicted"/>